<dbReference type="RefSeq" id="WP_357787918.1">
    <property type="nucleotide sequence ID" value="NZ_JBFAKC010000015.1"/>
</dbReference>
<name>A0ABV3G1E2_9NOCA</name>
<dbReference type="EMBL" id="JBFAKC010000015">
    <property type="protein sequence ID" value="MEV0711504.1"/>
    <property type="molecule type" value="Genomic_DNA"/>
</dbReference>
<gene>
    <name evidence="3" type="ORF">AB0I48_28450</name>
</gene>
<protein>
    <submittedName>
        <fullName evidence="3">Uncharacterized protein</fullName>
    </submittedName>
</protein>
<feature type="region of interest" description="Disordered" evidence="1">
    <location>
        <begin position="19"/>
        <end position="81"/>
    </location>
</feature>
<dbReference type="Proteomes" id="UP001551695">
    <property type="component" value="Unassembled WGS sequence"/>
</dbReference>
<feature type="compositionally biased region" description="Polar residues" evidence="1">
    <location>
        <begin position="22"/>
        <end position="42"/>
    </location>
</feature>
<evidence type="ECO:0000256" key="1">
    <source>
        <dbReference type="SAM" id="MobiDB-lite"/>
    </source>
</evidence>
<keyword evidence="2" id="KW-0732">Signal</keyword>
<evidence type="ECO:0000313" key="3">
    <source>
        <dbReference type="EMBL" id="MEV0711504.1"/>
    </source>
</evidence>
<sequence length="81" mass="8188">MLGGAAAIAVLGGVIWAFAQGGSDSTDPPTTGDQVTPSTTAEQPAPPPSTVQPPPPPPPTQRPTTPPRTTPRGCFPFQPDC</sequence>
<evidence type="ECO:0000256" key="2">
    <source>
        <dbReference type="SAM" id="SignalP"/>
    </source>
</evidence>
<keyword evidence="4" id="KW-1185">Reference proteome</keyword>
<feature type="chain" id="PRO_5046278389" evidence="2">
    <location>
        <begin position="20"/>
        <end position="81"/>
    </location>
</feature>
<feature type="signal peptide" evidence="2">
    <location>
        <begin position="1"/>
        <end position="19"/>
    </location>
</feature>
<proteinExistence type="predicted"/>
<accession>A0ABV3G1E2</accession>
<comment type="caution">
    <text evidence="3">The sequence shown here is derived from an EMBL/GenBank/DDBJ whole genome shotgun (WGS) entry which is preliminary data.</text>
</comment>
<reference evidence="3 4" key="1">
    <citation type="submission" date="2024-06" db="EMBL/GenBank/DDBJ databases">
        <title>The Natural Products Discovery Center: Release of the First 8490 Sequenced Strains for Exploring Actinobacteria Biosynthetic Diversity.</title>
        <authorList>
            <person name="Kalkreuter E."/>
            <person name="Kautsar S.A."/>
            <person name="Yang D."/>
            <person name="Bader C.D."/>
            <person name="Teijaro C.N."/>
            <person name="Fluegel L."/>
            <person name="Davis C.M."/>
            <person name="Simpson J.R."/>
            <person name="Lauterbach L."/>
            <person name="Steele A.D."/>
            <person name="Gui C."/>
            <person name="Meng S."/>
            <person name="Li G."/>
            <person name="Viehrig K."/>
            <person name="Ye F."/>
            <person name="Su P."/>
            <person name="Kiefer A.F."/>
            <person name="Nichols A."/>
            <person name="Cepeda A.J."/>
            <person name="Yan W."/>
            <person name="Fan B."/>
            <person name="Jiang Y."/>
            <person name="Adhikari A."/>
            <person name="Zheng C.-J."/>
            <person name="Schuster L."/>
            <person name="Cowan T.M."/>
            <person name="Smanski M.J."/>
            <person name="Chevrette M.G."/>
            <person name="De Carvalho L.P.S."/>
            <person name="Shen B."/>
        </authorList>
    </citation>
    <scope>NUCLEOTIDE SEQUENCE [LARGE SCALE GENOMIC DNA]</scope>
    <source>
        <strain evidence="3 4">NPDC050403</strain>
    </source>
</reference>
<organism evidence="3 4">
    <name type="scientific">Nocardia aurea</name>
    <dbReference type="NCBI Taxonomy" id="2144174"/>
    <lineage>
        <taxon>Bacteria</taxon>
        <taxon>Bacillati</taxon>
        <taxon>Actinomycetota</taxon>
        <taxon>Actinomycetes</taxon>
        <taxon>Mycobacteriales</taxon>
        <taxon>Nocardiaceae</taxon>
        <taxon>Nocardia</taxon>
    </lineage>
</organism>
<feature type="compositionally biased region" description="Pro residues" evidence="1">
    <location>
        <begin position="44"/>
        <end position="69"/>
    </location>
</feature>
<evidence type="ECO:0000313" key="4">
    <source>
        <dbReference type="Proteomes" id="UP001551695"/>
    </source>
</evidence>